<dbReference type="SUPFAM" id="SSF55874">
    <property type="entry name" value="ATPase domain of HSP90 chaperone/DNA topoisomerase II/histidine kinase"/>
    <property type="match status" value="1"/>
</dbReference>
<dbReference type="PATRIC" id="fig|37636.3.peg.810"/>
<reference evidence="12 13" key="1">
    <citation type="submission" date="2015-09" db="EMBL/GenBank/DDBJ databases">
        <title>Draft genome sequence of Thermus scotoductus strain K1 isolated from a geothermal spring in Nagorno-Karabakh, Armenia.</title>
        <authorList>
            <person name="Saghatelyan A."/>
            <person name="Poghosyan L."/>
            <person name="Panosyan H."/>
            <person name="Birkeland N.-K."/>
        </authorList>
    </citation>
    <scope>NUCLEOTIDE SEQUENCE [LARGE SCALE GENOMIC DNA]</scope>
    <source>
        <strain evidence="12 13">K1</strain>
    </source>
</reference>
<dbReference type="Proteomes" id="UP000053099">
    <property type="component" value="Unassembled WGS sequence"/>
</dbReference>
<protein>
    <recommendedName>
        <fullName evidence="3">histidine kinase</fullName>
        <ecNumber evidence="3">2.7.13.3</ecNumber>
    </recommendedName>
</protein>
<dbReference type="Gene3D" id="1.10.287.130">
    <property type="match status" value="1"/>
</dbReference>
<dbReference type="InterPro" id="IPR004358">
    <property type="entry name" value="Sig_transdc_His_kin-like_C"/>
</dbReference>
<dbReference type="SMART" id="SM00388">
    <property type="entry name" value="HisKA"/>
    <property type="match status" value="1"/>
</dbReference>
<keyword evidence="9 10" id="KW-0472">Membrane</keyword>
<dbReference type="SMART" id="SM00387">
    <property type="entry name" value="HATPase_c"/>
    <property type="match status" value="1"/>
</dbReference>
<dbReference type="PANTHER" id="PTHR45436:SF5">
    <property type="entry name" value="SENSOR HISTIDINE KINASE TRCS"/>
    <property type="match status" value="1"/>
</dbReference>
<proteinExistence type="predicted"/>
<evidence type="ECO:0000256" key="4">
    <source>
        <dbReference type="ARBA" id="ARBA00022553"/>
    </source>
</evidence>
<dbReference type="InterPro" id="IPR036097">
    <property type="entry name" value="HisK_dim/P_sf"/>
</dbReference>
<evidence type="ECO:0000313" key="13">
    <source>
        <dbReference type="Proteomes" id="UP000053099"/>
    </source>
</evidence>
<sequence>MATAFSSLRGRLFALLFLALLLLALPLAFLSAREAEGAASEDLRRALYTRLYLLGEEGPGEEEALLLELFRLAQVYGGGTGFVIGKEGVAFTEVPSPNLPPGLLEALAQGRAYQGVWRGVLYVALPREEGGFGLAVPLEGVAGLGRRLLLLYATWGGGVLLAIFLLSALGLAWALRPLGQLAKLLEARRPEDLSPLPDPGLAELRPLVEALNSRLAQVGGLLRELSEKEEAARRFARHASHELRNPLAALKGYLEVLLRKPEPRALTGALREAERMEALLSGLLRLSRLEATSPRLIPLDLRAFLGGWGLEVEGEGQVLADPELLALAVENVLDNARRHGKLPLKARIQRDKEGVWLWLVDSGPGFPNELLPRALEPFVHGGKGTGLGLALVAAVARAHGGRAWVDNQDGAAVGLYLPLASLKVSPDAPFSQRG</sequence>
<gene>
    <name evidence="12" type="ORF">AN926_08145</name>
</gene>
<evidence type="ECO:0000256" key="1">
    <source>
        <dbReference type="ARBA" id="ARBA00000085"/>
    </source>
</evidence>
<dbReference type="InterPro" id="IPR036890">
    <property type="entry name" value="HATPase_C_sf"/>
</dbReference>
<keyword evidence="5" id="KW-0808">Transferase</keyword>
<dbReference type="InterPro" id="IPR050428">
    <property type="entry name" value="TCS_sensor_his_kinase"/>
</dbReference>
<evidence type="ECO:0000256" key="2">
    <source>
        <dbReference type="ARBA" id="ARBA00004370"/>
    </source>
</evidence>
<feature type="domain" description="Histidine kinase" evidence="11">
    <location>
        <begin position="238"/>
        <end position="421"/>
    </location>
</feature>
<evidence type="ECO:0000256" key="8">
    <source>
        <dbReference type="ARBA" id="ARBA00022989"/>
    </source>
</evidence>
<dbReference type="EMBL" id="LJJR01000022">
    <property type="protein sequence ID" value="KPD29430.1"/>
    <property type="molecule type" value="Genomic_DNA"/>
</dbReference>
<dbReference type="Gene3D" id="3.30.565.10">
    <property type="entry name" value="Histidine kinase-like ATPase, C-terminal domain"/>
    <property type="match status" value="1"/>
</dbReference>
<evidence type="ECO:0000256" key="5">
    <source>
        <dbReference type="ARBA" id="ARBA00022679"/>
    </source>
</evidence>
<comment type="subcellular location">
    <subcellularLocation>
        <location evidence="2">Membrane</location>
    </subcellularLocation>
</comment>
<dbReference type="Pfam" id="PF00512">
    <property type="entry name" value="HisKA"/>
    <property type="match status" value="1"/>
</dbReference>
<evidence type="ECO:0000256" key="3">
    <source>
        <dbReference type="ARBA" id="ARBA00012438"/>
    </source>
</evidence>
<dbReference type="InterPro" id="IPR005467">
    <property type="entry name" value="His_kinase_dom"/>
</dbReference>
<dbReference type="EC" id="2.7.13.3" evidence="3"/>
<evidence type="ECO:0000313" key="12">
    <source>
        <dbReference type="EMBL" id="KPD29430.1"/>
    </source>
</evidence>
<evidence type="ECO:0000256" key="9">
    <source>
        <dbReference type="ARBA" id="ARBA00023136"/>
    </source>
</evidence>
<keyword evidence="8 10" id="KW-1133">Transmembrane helix</keyword>
<accession>A0A0N0ZQJ3</accession>
<dbReference type="SUPFAM" id="SSF47384">
    <property type="entry name" value="Homodimeric domain of signal transducing histidine kinase"/>
    <property type="match status" value="1"/>
</dbReference>
<dbReference type="GO" id="GO:0000155">
    <property type="term" value="F:phosphorelay sensor kinase activity"/>
    <property type="evidence" value="ECO:0007669"/>
    <property type="project" value="InterPro"/>
</dbReference>
<dbReference type="PROSITE" id="PS50109">
    <property type="entry name" value="HIS_KIN"/>
    <property type="match status" value="1"/>
</dbReference>
<evidence type="ECO:0000256" key="10">
    <source>
        <dbReference type="SAM" id="Phobius"/>
    </source>
</evidence>
<feature type="transmembrane region" description="Helical" evidence="10">
    <location>
        <begin position="149"/>
        <end position="175"/>
    </location>
</feature>
<comment type="caution">
    <text evidence="12">The sequence shown here is derived from an EMBL/GenBank/DDBJ whole genome shotgun (WGS) entry which is preliminary data.</text>
</comment>
<dbReference type="CDD" id="cd00082">
    <property type="entry name" value="HisKA"/>
    <property type="match status" value="1"/>
</dbReference>
<evidence type="ECO:0000256" key="6">
    <source>
        <dbReference type="ARBA" id="ARBA00022692"/>
    </source>
</evidence>
<dbReference type="InterPro" id="IPR003661">
    <property type="entry name" value="HisK_dim/P_dom"/>
</dbReference>
<evidence type="ECO:0000256" key="7">
    <source>
        <dbReference type="ARBA" id="ARBA00022777"/>
    </source>
</evidence>
<dbReference type="PANTHER" id="PTHR45436">
    <property type="entry name" value="SENSOR HISTIDINE KINASE YKOH"/>
    <property type="match status" value="1"/>
</dbReference>
<dbReference type="GO" id="GO:0016020">
    <property type="term" value="C:membrane"/>
    <property type="evidence" value="ECO:0007669"/>
    <property type="project" value="UniProtKB-SubCell"/>
</dbReference>
<dbReference type="CDD" id="cd00075">
    <property type="entry name" value="HATPase"/>
    <property type="match status" value="1"/>
</dbReference>
<dbReference type="Pfam" id="PF02518">
    <property type="entry name" value="HATPase_c"/>
    <property type="match status" value="1"/>
</dbReference>
<comment type="catalytic activity">
    <reaction evidence="1">
        <text>ATP + protein L-histidine = ADP + protein N-phospho-L-histidine.</text>
        <dbReference type="EC" id="2.7.13.3"/>
    </reaction>
</comment>
<dbReference type="AlphaFoldDB" id="A0A0N0ZQJ3"/>
<dbReference type="PRINTS" id="PR00344">
    <property type="entry name" value="BCTRLSENSOR"/>
</dbReference>
<dbReference type="InterPro" id="IPR003594">
    <property type="entry name" value="HATPase_dom"/>
</dbReference>
<organism evidence="12 13">
    <name type="scientific">Thermus scotoductus</name>
    <dbReference type="NCBI Taxonomy" id="37636"/>
    <lineage>
        <taxon>Bacteria</taxon>
        <taxon>Thermotogati</taxon>
        <taxon>Deinococcota</taxon>
        <taxon>Deinococci</taxon>
        <taxon>Thermales</taxon>
        <taxon>Thermaceae</taxon>
        <taxon>Thermus</taxon>
    </lineage>
</organism>
<keyword evidence="4" id="KW-0597">Phosphoprotein</keyword>
<keyword evidence="7 12" id="KW-0418">Kinase</keyword>
<name>A0A0N0ZQJ3_THESC</name>
<keyword evidence="6 10" id="KW-0812">Transmembrane</keyword>
<evidence type="ECO:0000259" key="11">
    <source>
        <dbReference type="PROSITE" id="PS50109"/>
    </source>
</evidence>